<sequence length="194" mass="19249">MFLFEQQEEKANAGRPSSYGYSDSLGAGGLLSPRVAATGASGVVFPDGRNSLNLPSRADVTGAHADRRSLDISSSPLGTGTGGGGGFTAYTAGVAGLAAATATRFAANFRMPQFSRLHDMNAFPASPFSSGAAAAAAAAAGSPQPAAAADNAGGSPSSEEEEGGTTPPAPGDGTEGPDRLERTPESSPTSESRR</sequence>
<feature type="compositionally biased region" description="Low complexity" evidence="1">
    <location>
        <begin position="131"/>
        <end position="157"/>
    </location>
</feature>
<proteinExistence type="predicted"/>
<evidence type="ECO:0000313" key="3">
    <source>
        <dbReference type="Proteomes" id="UP000673691"/>
    </source>
</evidence>
<name>A0A8H7ZUB0_9FUNG</name>
<evidence type="ECO:0000256" key="1">
    <source>
        <dbReference type="SAM" id="MobiDB-lite"/>
    </source>
</evidence>
<protein>
    <submittedName>
        <fullName evidence="2">Uncharacterized protein</fullName>
    </submittedName>
</protein>
<gene>
    <name evidence="2" type="ORF">BJ554DRAFT_8463</name>
</gene>
<feature type="region of interest" description="Disordered" evidence="1">
    <location>
        <begin position="131"/>
        <end position="194"/>
    </location>
</feature>
<dbReference type="Proteomes" id="UP000673691">
    <property type="component" value="Unassembled WGS sequence"/>
</dbReference>
<dbReference type="EMBL" id="JAEFCI010006576">
    <property type="protein sequence ID" value="KAG5459596.1"/>
    <property type="molecule type" value="Genomic_DNA"/>
</dbReference>
<evidence type="ECO:0000313" key="2">
    <source>
        <dbReference type="EMBL" id="KAG5459596.1"/>
    </source>
</evidence>
<keyword evidence="3" id="KW-1185">Reference proteome</keyword>
<feature type="compositionally biased region" description="Low complexity" evidence="1">
    <location>
        <begin position="185"/>
        <end position="194"/>
    </location>
</feature>
<reference evidence="2 3" key="1">
    <citation type="journal article" name="Sci. Rep.">
        <title>Genome-scale phylogenetic analyses confirm Olpidium as the closest living zoosporic fungus to the non-flagellated, terrestrial fungi.</title>
        <authorList>
            <person name="Chang Y."/>
            <person name="Rochon D."/>
            <person name="Sekimoto S."/>
            <person name="Wang Y."/>
            <person name="Chovatia M."/>
            <person name="Sandor L."/>
            <person name="Salamov A."/>
            <person name="Grigoriev I.V."/>
            <person name="Stajich J.E."/>
            <person name="Spatafora J.W."/>
        </authorList>
    </citation>
    <scope>NUCLEOTIDE SEQUENCE [LARGE SCALE GENOMIC DNA]</scope>
    <source>
        <strain evidence="2">S191</strain>
    </source>
</reference>
<organism evidence="2 3">
    <name type="scientific">Olpidium bornovanus</name>
    <dbReference type="NCBI Taxonomy" id="278681"/>
    <lineage>
        <taxon>Eukaryota</taxon>
        <taxon>Fungi</taxon>
        <taxon>Fungi incertae sedis</taxon>
        <taxon>Olpidiomycota</taxon>
        <taxon>Olpidiomycotina</taxon>
        <taxon>Olpidiomycetes</taxon>
        <taxon>Olpidiales</taxon>
        <taxon>Olpidiaceae</taxon>
        <taxon>Olpidium</taxon>
    </lineage>
</organism>
<comment type="caution">
    <text evidence="2">The sequence shown here is derived from an EMBL/GenBank/DDBJ whole genome shotgun (WGS) entry which is preliminary data.</text>
</comment>
<accession>A0A8H7ZUB0</accession>
<dbReference type="AlphaFoldDB" id="A0A8H7ZUB0"/>